<organism evidence="1 2">
    <name type="scientific">Panagrolaimus sp. PS1159</name>
    <dbReference type="NCBI Taxonomy" id="55785"/>
    <lineage>
        <taxon>Eukaryota</taxon>
        <taxon>Metazoa</taxon>
        <taxon>Ecdysozoa</taxon>
        <taxon>Nematoda</taxon>
        <taxon>Chromadorea</taxon>
        <taxon>Rhabditida</taxon>
        <taxon>Tylenchina</taxon>
        <taxon>Panagrolaimomorpha</taxon>
        <taxon>Panagrolaimoidea</taxon>
        <taxon>Panagrolaimidae</taxon>
        <taxon>Panagrolaimus</taxon>
    </lineage>
</organism>
<reference evidence="2" key="1">
    <citation type="submission" date="2022-11" db="UniProtKB">
        <authorList>
            <consortium name="WormBaseParasite"/>
        </authorList>
    </citation>
    <scope>IDENTIFICATION</scope>
</reference>
<sequence length="197" mass="22512">MSFIWNLPYQWFTNFLSYFNLSSKKSAKILFIGLDNAGKTTLLKMIKDDRLQSPQPTHFPSSEELKLGNLTVTAFDLGGHEQARRIWKNYFSMADAIIFLIDAADFERIDEARAELLDLITDEEISNIPILILGNKIDKKFAMDEKTLKEKLGIGRICTGKTGKSAEGIRPMEVFMCSIFCRWGYGDGFKWLSSYLN</sequence>
<dbReference type="WBParaSite" id="PS1159_v2.g3938.t1">
    <property type="protein sequence ID" value="PS1159_v2.g3938.t1"/>
    <property type="gene ID" value="PS1159_v2.g3938"/>
</dbReference>
<name>A0AC35GCX7_9BILA</name>
<protein>
    <submittedName>
        <fullName evidence="2">Uncharacterized protein</fullName>
    </submittedName>
</protein>
<evidence type="ECO:0000313" key="2">
    <source>
        <dbReference type="WBParaSite" id="PS1159_v2.g3938.t1"/>
    </source>
</evidence>
<dbReference type="Proteomes" id="UP000887580">
    <property type="component" value="Unplaced"/>
</dbReference>
<proteinExistence type="predicted"/>
<evidence type="ECO:0000313" key="1">
    <source>
        <dbReference type="Proteomes" id="UP000887580"/>
    </source>
</evidence>
<accession>A0AC35GCX7</accession>